<dbReference type="InterPro" id="IPR003703">
    <property type="entry name" value="Acyl_CoA_thio"/>
</dbReference>
<comment type="similarity">
    <text evidence="1">Belongs to the C/M/P thioester hydrolase family.</text>
</comment>
<dbReference type="RefSeq" id="WP_225677030.1">
    <property type="nucleotide sequence ID" value="NZ_JAEDAH010000102.1"/>
</dbReference>
<dbReference type="InterPro" id="IPR049449">
    <property type="entry name" value="TesB_ACOT8-like_N"/>
</dbReference>
<dbReference type="InterPro" id="IPR029069">
    <property type="entry name" value="HotDog_dom_sf"/>
</dbReference>
<dbReference type="Pfam" id="PF13622">
    <property type="entry name" value="4HBT_3"/>
    <property type="match status" value="1"/>
</dbReference>
<keyword evidence="6" id="KW-1185">Reference proteome</keyword>
<organism evidence="5 6">
    <name type="scientific">Thalassolituus marinus</name>
    <dbReference type="NCBI Taxonomy" id="671053"/>
    <lineage>
        <taxon>Bacteria</taxon>
        <taxon>Pseudomonadati</taxon>
        <taxon>Pseudomonadota</taxon>
        <taxon>Gammaproteobacteria</taxon>
        <taxon>Oceanospirillales</taxon>
        <taxon>Oceanospirillaceae</taxon>
        <taxon>Thalassolituus</taxon>
    </lineage>
</organism>
<evidence type="ECO:0000259" key="3">
    <source>
        <dbReference type="Pfam" id="PF02551"/>
    </source>
</evidence>
<dbReference type="InterPro" id="IPR025652">
    <property type="entry name" value="TesB_C"/>
</dbReference>
<dbReference type="Pfam" id="PF02551">
    <property type="entry name" value="Acyl_CoA_thio"/>
    <property type="match status" value="1"/>
</dbReference>
<evidence type="ECO:0000259" key="4">
    <source>
        <dbReference type="Pfam" id="PF13622"/>
    </source>
</evidence>
<reference evidence="5 6" key="1">
    <citation type="submission" date="2020-12" db="EMBL/GenBank/DDBJ databases">
        <title>Novel Thalassolituus-related marine hydrocarbonoclastic bacteria mediated algae-derived hydrocarbons mineralization in twilight zone of the northern South China Sea.</title>
        <authorList>
            <person name="Dong C."/>
        </authorList>
    </citation>
    <scope>NUCLEOTIDE SEQUENCE [LARGE SCALE GENOMIC DNA]</scope>
    <source>
        <strain evidence="5 6">IMCC1826</strain>
    </source>
</reference>
<sequence>MSDVLQELMELLKLESIGVNRFRGRSQDLGFRNLFGGQVLGQSLSAAIQTLNHGDWNPHSLHAYFLRPGTVQDSVEFEVDVVRDGRTFATRQVTASQNGKAILTMMCSFQHPEEGFEHMADMPSVAGPEGIPSQVDLARKFRDFFPERVRDIYTADKPIEMRVIDPVNIFAPQKKEPLKHVWMRADAPMPDDPHVHSTMLAYATDFNLIPTALHPHAVSVGQKGMQVASLDHSVWFHRPFRMDEWLLYAIDSPNGSGGRGLCRGQIFNQQGVLVASVAQEGLIRQVVSDEGKGD</sequence>
<name>A0ABS7ZUK9_9GAMM</name>
<feature type="domain" description="Acyl-CoA thioesterase-like N-terminal HotDog" evidence="4">
    <location>
        <begin position="34"/>
        <end position="110"/>
    </location>
</feature>
<dbReference type="SUPFAM" id="SSF54637">
    <property type="entry name" value="Thioesterase/thiol ester dehydrase-isomerase"/>
    <property type="match status" value="2"/>
</dbReference>
<evidence type="ECO:0000313" key="5">
    <source>
        <dbReference type="EMBL" id="MCA6065262.1"/>
    </source>
</evidence>
<dbReference type="PANTHER" id="PTHR11066">
    <property type="entry name" value="ACYL-COA THIOESTERASE"/>
    <property type="match status" value="1"/>
</dbReference>
<dbReference type="Proteomes" id="UP000714380">
    <property type="component" value="Unassembled WGS sequence"/>
</dbReference>
<dbReference type="EMBL" id="JAEDAH010000102">
    <property type="protein sequence ID" value="MCA6065262.1"/>
    <property type="molecule type" value="Genomic_DNA"/>
</dbReference>
<feature type="domain" description="Acyl-CoA thioesterase 2 C-terminal" evidence="3">
    <location>
        <begin position="155"/>
        <end position="282"/>
    </location>
</feature>
<evidence type="ECO:0000256" key="2">
    <source>
        <dbReference type="ARBA" id="ARBA00022801"/>
    </source>
</evidence>
<keyword evidence="2" id="KW-0378">Hydrolase</keyword>
<comment type="caution">
    <text evidence="5">The sequence shown here is derived from an EMBL/GenBank/DDBJ whole genome shotgun (WGS) entry which is preliminary data.</text>
</comment>
<dbReference type="Gene3D" id="2.40.160.210">
    <property type="entry name" value="Acyl-CoA thioesterase, double hotdog domain"/>
    <property type="match status" value="1"/>
</dbReference>
<dbReference type="PANTHER" id="PTHR11066:SF34">
    <property type="entry name" value="ACYL-COENZYME A THIOESTERASE 8"/>
    <property type="match status" value="1"/>
</dbReference>
<gene>
    <name evidence="5" type="ORF">I9W95_16825</name>
</gene>
<accession>A0ABS7ZUK9</accession>
<protein>
    <submittedName>
        <fullName evidence="5">Acyl-CoA thioesterase II</fullName>
    </submittedName>
</protein>
<evidence type="ECO:0000256" key="1">
    <source>
        <dbReference type="ARBA" id="ARBA00006538"/>
    </source>
</evidence>
<dbReference type="InterPro" id="IPR042171">
    <property type="entry name" value="Acyl-CoA_hotdog"/>
</dbReference>
<evidence type="ECO:0000313" key="6">
    <source>
        <dbReference type="Proteomes" id="UP000714380"/>
    </source>
</evidence>
<dbReference type="CDD" id="cd03444">
    <property type="entry name" value="Thioesterase_II_repeat1"/>
    <property type="match status" value="1"/>
</dbReference>
<proteinExistence type="inferred from homology"/>
<dbReference type="CDD" id="cd03445">
    <property type="entry name" value="Thioesterase_II_repeat2"/>
    <property type="match status" value="1"/>
</dbReference>